<dbReference type="OrthoDB" id="194443at2759"/>
<dbReference type="EMBL" id="MU001631">
    <property type="protein sequence ID" value="KAF2488205.1"/>
    <property type="molecule type" value="Genomic_DNA"/>
</dbReference>
<accession>A0A6A6Q7C2</accession>
<dbReference type="PANTHER" id="PTHR47843:SF2">
    <property type="entry name" value="BTB DOMAIN-CONTAINING PROTEIN"/>
    <property type="match status" value="1"/>
</dbReference>
<dbReference type="AlphaFoldDB" id="A0A6A6Q7C2"/>
<name>A0A6A6Q7C2_9PEZI</name>
<sequence length="232" mass="27000">MLWSRNLQSSRLIEIWVGNAKKPFLVPHNLLISQAPEYFAKALDPNTFSEGKARRIDFPEDDVESWRVFLFWLFNRELPNFPIDVETAHDRGGSKLFVRCWALGDRYAVPAFQDEIMLALMDMLKNFTVNWPPVKLAFDITAPNSQLRRIMAEEAGENMHRGLWKDEDFKKLDGVDFTYEFIKAPKGSKTKGNERCNRFKRQKGEGGKFTYLWKSYMVGEGPKKHRIVGDTM</sequence>
<keyword evidence="2" id="KW-1185">Reference proteome</keyword>
<dbReference type="PANTHER" id="PTHR47843">
    <property type="entry name" value="BTB DOMAIN-CONTAINING PROTEIN-RELATED"/>
    <property type="match status" value="1"/>
</dbReference>
<dbReference type="RefSeq" id="XP_033594774.1">
    <property type="nucleotide sequence ID" value="XM_033731449.1"/>
</dbReference>
<proteinExistence type="predicted"/>
<dbReference type="InterPro" id="IPR011333">
    <property type="entry name" value="SKP1/BTB/POZ_sf"/>
</dbReference>
<evidence type="ECO:0008006" key="3">
    <source>
        <dbReference type="Google" id="ProtNLM"/>
    </source>
</evidence>
<protein>
    <recommendedName>
        <fullName evidence="3">BTB domain-containing protein</fullName>
    </recommendedName>
</protein>
<gene>
    <name evidence="1" type="ORF">BDY17DRAFT_25464</name>
</gene>
<organism evidence="1 2">
    <name type="scientific">Neohortaea acidophila</name>
    <dbReference type="NCBI Taxonomy" id="245834"/>
    <lineage>
        <taxon>Eukaryota</taxon>
        <taxon>Fungi</taxon>
        <taxon>Dikarya</taxon>
        <taxon>Ascomycota</taxon>
        <taxon>Pezizomycotina</taxon>
        <taxon>Dothideomycetes</taxon>
        <taxon>Dothideomycetidae</taxon>
        <taxon>Mycosphaerellales</taxon>
        <taxon>Teratosphaeriaceae</taxon>
        <taxon>Neohortaea</taxon>
    </lineage>
</organism>
<dbReference type="Proteomes" id="UP000799767">
    <property type="component" value="Unassembled WGS sequence"/>
</dbReference>
<dbReference type="GeneID" id="54472451"/>
<evidence type="ECO:0000313" key="2">
    <source>
        <dbReference type="Proteomes" id="UP000799767"/>
    </source>
</evidence>
<reference evidence="1" key="1">
    <citation type="journal article" date="2020" name="Stud. Mycol.">
        <title>101 Dothideomycetes genomes: a test case for predicting lifestyles and emergence of pathogens.</title>
        <authorList>
            <person name="Haridas S."/>
            <person name="Albert R."/>
            <person name="Binder M."/>
            <person name="Bloem J."/>
            <person name="Labutti K."/>
            <person name="Salamov A."/>
            <person name="Andreopoulos B."/>
            <person name="Baker S."/>
            <person name="Barry K."/>
            <person name="Bills G."/>
            <person name="Bluhm B."/>
            <person name="Cannon C."/>
            <person name="Castanera R."/>
            <person name="Culley D."/>
            <person name="Daum C."/>
            <person name="Ezra D."/>
            <person name="Gonzalez J."/>
            <person name="Henrissat B."/>
            <person name="Kuo A."/>
            <person name="Liang C."/>
            <person name="Lipzen A."/>
            <person name="Lutzoni F."/>
            <person name="Magnuson J."/>
            <person name="Mondo S."/>
            <person name="Nolan M."/>
            <person name="Ohm R."/>
            <person name="Pangilinan J."/>
            <person name="Park H.-J."/>
            <person name="Ramirez L."/>
            <person name="Alfaro M."/>
            <person name="Sun H."/>
            <person name="Tritt A."/>
            <person name="Yoshinaga Y."/>
            <person name="Zwiers L.-H."/>
            <person name="Turgeon B."/>
            <person name="Goodwin S."/>
            <person name="Spatafora J."/>
            <person name="Crous P."/>
            <person name="Grigoriev I."/>
        </authorList>
    </citation>
    <scope>NUCLEOTIDE SEQUENCE</scope>
    <source>
        <strain evidence="1">CBS 113389</strain>
    </source>
</reference>
<dbReference type="Gene3D" id="3.30.710.10">
    <property type="entry name" value="Potassium Channel Kv1.1, Chain A"/>
    <property type="match status" value="1"/>
</dbReference>
<evidence type="ECO:0000313" key="1">
    <source>
        <dbReference type="EMBL" id="KAF2488205.1"/>
    </source>
</evidence>